<dbReference type="GO" id="GO:0005634">
    <property type="term" value="C:nucleus"/>
    <property type="evidence" value="ECO:0007669"/>
    <property type="project" value="TreeGrafter"/>
</dbReference>
<sequence length="319" mass="35275">MGGRNLLLCFDAFGTLFVPRRPIAEQYAIVARQCGLDGLSTEQVQASFKAAFSGELRAHPNYGRASNMGAEHWWTNVIQKTFQPLVGSIREVPKDLAPRLLHRFSSNEGYTLHPGVDTLLRSLKHHHHHHQHHHQQQHGSHRVVVGVITNSDDRVPNILSSLGLRVSPLRFGRPFNPAKVANQHEFDIDLHCMSYDVGYAKPDKRIFDAAEGLAVQLVAAHTSNTISSTARWLRIHVGDEYEKDVIGARAAGWHSALIGANENVLRISGQESILGLDELGGRSIEEAFPKNGPPSTILSESTQKLLEWLVKLSAAELDG</sequence>
<dbReference type="InterPro" id="IPR051828">
    <property type="entry name" value="HAD-like_hydrolase_domain"/>
</dbReference>
<reference evidence="1" key="1">
    <citation type="journal article" date="2023" name="Mol. Phylogenet. Evol.">
        <title>Genome-scale phylogeny and comparative genomics of the fungal order Sordariales.</title>
        <authorList>
            <person name="Hensen N."/>
            <person name="Bonometti L."/>
            <person name="Westerberg I."/>
            <person name="Brannstrom I.O."/>
            <person name="Guillou S."/>
            <person name="Cros-Aarteil S."/>
            <person name="Calhoun S."/>
            <person name="Haridas S."/>
            <person name="Kuo A."/>
            <person name="Mondo S."/>
            <person name="Pangilinan J."/>
            <person name="Riley R."/>
            <person name="LaButti K."/>
            <person name="Andreopoulos B."/>
            <person name="Lipzen A."/>
            <person name="Chen C."/>
            <person name="Yan M."/>
            <person name="Daum C."/>
            <person name="Ng V."/>
            <person name="Clum A."/>
            <person name="Steindorff A."/>
            <person name="Ohm R.A."/>
            <person name="Martin F."/>
            <person name="Silar P."/>
            <person name="Natvig D.O."/>
            <person name="Lalanne C."/>
            <person name="Gautier V."/>
            <person name="Ament-Velasquez S.L."/>
            <person name="Kruys A."/>
            <person name="Hutchinson M.I."/>
            <person name="Powell A.J."/>
            <person name="Barry K."/>
            <person name="Miller A.N."/>
            <person name="Grigoriev I.V."/>
            <person name="Debuchy R."/>
            <person name="Gladieux P."/>
            <person name="Hiltunen Thoren M."/>
            <person name="Johannesson H."/>
        </authorList>
    </citation>
    <scope>NUCLEOTIDE SEQUENCE</scope>
    <source>
        <strain evidence="1">CBS 731.68</strain>
    </source>
</reference>
<name>A0AAN6TVZ1_9PEZI</name>
<organism evidence="1 2">
    <name type="scientific">Parathielavia appendiculata</name>
    <dbReference type="NCBI Taxonomy" id="2587402"/>
    <lineage>
        <taxon>Eukaryota</taxon>
        <taxon>Fungi</taxon>
        <taxon>Dikarya</taxon>
        <taxon>Ascomycota</taxon>
        <taxon>Pezizomycotina</taxon>
        <taxon>Sordariomycetes</taxon>
        <taxon>Sordariomycetidae</taxon>
        <taxon>Sordariales</taxon>
        <taxon>Chaetomiaceae</taxon>
        <taxon>Parathielavia</taxon>
    </lineage>
</organism>
<dbReference type="InterPro" id="IPR044924">
    <property type="entry name" value="HAD-SF_hydro_IA_REG-2-like_cap"/>
</dbReference>
<dbReference type="Proteomes" id="UP001302602">
    <property type="component" value="Unassembled WGS sequence"/>
</dbReference>
<dbReference type="InterPro" id="IPR036412">
    <property type="entry name" value="HAD-like_sf"/>
</dbReference>
<gene>
    <name evidence="1" type="ORF">N657DRAFT_648303</name>
</gene>
<dbReference type="InterPro" id="IPR023214">
    <property type="entry name" value="HAD_sf"/>
</dbReference>
<proteinExistence type="predicted"/>
<dbReference type="PANTHER" id="PTHR46191">
    <property type="match status" value="1"/>
</dbReference>
<evidence type="ECO:0008006" key="3">
    <source>
        <dbReference type="Google" id="ProtNLM"/>
    </source>
</evidence>
<protein>
    <recommendedName>
        <fullName evidence="3">Haloacid dehalogenase</fullName>
    </recommendedName>
</protein>
<keyword evidence="2" id="KW-1185">Reference proteome</keyword>
<reference evidence="1" key="2">
    <citation type="submission" date="2023-05" db="EMBL/GenBank/DDBJ databases">
        <authorList>
            <consortium name="Lawrence Berkeley National Laboratory"/>
            <person name="Steindorff A."/>
            <person name="Hensen N."/>
            <person name="Bonometti L."/>
            <person name="Westerberg I."/>
            <person name="Brannstrom I.O."/>
            <person name="Guillou S."/>
            <person name="Cros-Aarteil S."/>
            <person name="Calhoun S."/>
            <person name="Haridas S."/>
            <person name="Kuo A."/>
            <person name="Mondo S."/>
            <person name="Pangilinan J."/>
            <person name="Riley R."/>
            <person name="Labutti K."/>
            <person name="Andreopoulos B."/>
            <person name="Lipzen A."/>
            <person name="Chen C."/>
            <person name="Yanf M."/>
            <person name="Daum C."/>
            <person name="Ng V."/>
            <person name="Clum A."/>
            <person name="Ohm R."/>
            <person name="Martin F."/>
            <person name="Silar P."/>
            <person name="Natvig D."/>
            <person name="Lalanne C."/>
            <person name="Gautier V."/>
            <person name="Ament-Velasquez S.L."/>
            <person name="Kruys A."/>
            <person name="Hutchinson M.I."/>
            <person name="Powell A.J."/>
            <person name="Barry K."/>
            <person name="Miller A.N."/>
            <person name="Grigoriev I.V."/>
            <person name="Debuchy R."/>
            <person name="Gladieux P."/>
            <person name="Thoren M.H."/>
            <person name="Johannesson H."/>
        </authorList>
    </citation>
    <scope>NUCLEOTIDE SEQUENCE</scope>
    <source>
        <strain evidence="1">CBS 731.68</strain>
    </source>
</reference>
<dbReference type="EMBL" id="MU853235">
    <property type="protein sequence ID" value="KAK4120946.1"/>
    <property type="molecule type" value="Genomic_DNA"/>
</dbReference>
<accession>A0AAN6TVZ1</accession>
<dbReference type="SUPFAM" id="SSF56784">
    <property type="entry name" value="HAD-like"/>
    <property type="match status" value="1"/>
</dbReference>
<dbReference type="Pfam" id="PF00702">
    <property type="entry name" value="Hydrolase"/>
    <property type="match status" value="1"/>
</dbReference>
<dbReference type="AlphaFoldDB" id="A0AAN6TVZ1"/>
<evidence type="ECO:0000313" key="2">
    <source>
        <dbReference type="Proteomes" id="UP001302602"/>
    </source>
</evidence>
<dbReference type="PANTHER" id="PTHR46191:SF2">
    <property type="entry name" value="HALOACID DEHALOGENASE-LIKE HYDROLASE DOMAIN-CONTAINING PROTEIN 3"/>
    <property type="match status" value="1"/>
</dbReference>
<dbReference type="Gene3D" id="3.40.50.1000">
    <property type="entry name" value="HAD superfamily/HAD-like"/>
    <property type="match status" value="1"/>
</dbReference>
<comment type="caution">
    <text evidence="1">The sequence shown here is derived from an EMBL/GenBank/DDBJ whole genome shotgun (WGS) entry which is preliminary data.</text>
</comment>
<dbReference type="Gene3D" id="1.10.150.720">
    <property type="entry name" value="Haloacid dehalogenase-like hydrolase"/>
    <property type="match status" value="1"/>
</dbReference>
<dbReference type="RefSeq" id="XP_062644717.1">
    <property type="nucleotide sequence ID" value="XM_062793490.1"/>
</dbReference>
<dbReference type="GeneID" id="87830259"/>
<evidence type="ECO:0000313" key="1">
    <source>
        <dbReference type="EMBL" id="KAK4120946.1"/>
    </source>
</evidence>